<evidence type="ECO:0000259" key="18">
    <source>
        <dbReference type="PROSITE" id="PS51371"/>
    </source>
</evidence>
<feature type="transmembrane region" description="Helical" evidence="14">
    <location>
        <begin position="17"/>
        <end position="34"/>
    </location>
</feature>
<keyword evidence="3 14" id="KW-1003">Cell membrane</keyword>
<feature type="domain" description="CBS" evidence="18">
    <location>
        <begin position="296"/>
        <end position="353"/>
    </location>
</feature>
<keyword evidence="13 14" id="KW-0472">Membrane</keyword>
<dbReference type="Pfam" id="PF00571">
    <property type="entry name" value="CBS"/>
    <property type="match status" value="2"/>
</dbReference>
<evidence type="ECO:0000256" key="6">
    <source>
        <dbReference type="ARBA" id="ARBA00022723"/>
    </source>
</evidence>
<dbReference type="CDD" id="cd04801">
    <property type="entry name" value="CBS_pair_peptidase_M50"/>
    <property type="match status" value="1"/>
</dbReference>
<feature type="transmembrane region" description="Helical" evidence="14">
    <location>
        <begin position="107"/>
        <end position="132"/>
    </location>
</feature>
<dbReference type="InterPro" id="IPR016483">
    <property type="entry name" value="UCP006404_Pept_M50_CBS"/>
</dbReference>
<evidence type="ECO:0000256" key="16">
    <source>
        <dbReference type="PIRSR" id="PIRSR006404-2"/>
    </source>
</evidence>
<reference evidence="19" key="1">
    <citation type="journal article" date="2020" name="mSystems">
        <title>Genome- and Community-Level Interaction Insights into Carbon Utilization and Element Cycling Functions of Hydrothermarchaeota in Hydrothermal Sediment.</title>
        <authorList>
            <person name="Zhou Z."/>
            <person name="Liu Y."/>
            <person name="Xu W."/>
            <person name="Pan J."/>
            <person name="Luo Z.H."/>
            <person name="Li M."/>
        </authorList>
    </citation>
    <scope>NUCLEOTIDE SEQUENCE [LARGE SCALE GENOMIC DNA]</scope>
    <source>
        <strain evidence="19">SpSt-587</strain>
    </source>
</reference>
<dbReference type="SUPFAM" id="SSF54631">
    <property type="entry name" value="CBS-domain pair"/>
    <property type="match status" value="1"/>
</dbReference>
<dbReference type="PANTHER" id="PTHR39188">
    <property type="entry name" value="MEMBRANE-ASSOCIATED ZINC METALLOPROTEASE M50B"/>
    <property type="match status" value="1"/>
</dbReference>
<feature type="binding site" evidence="16">
    <location>
        <position position="67"/>
    </location>
    <ligand>
        <name>Zn(2+)</name>
        <dbReference type="ChEBI" id="CHEBI:29105"/>
        <note>catalytic</note>
    </ligand>
</feature>
<dbReference type="Pfam" id="PF02163">
    <property type="entry name" value="Peptidase_M50"/>
    <property type="match status" value="2"/>
</dbReference>
<evidence type="ECO:0000256" key="2">
    <source>
        <dbReference type="ARBA" id="ARBA00007931"/>
    </source>
</evidence>
<evidence type="ECO:0000256" key="3">
    <source>
        <dbReference type="ARBA" id="ARBA00022475"/>
    </source>
</evidence>
<evidence type="ECO:0000256" key="8">
    <source>
        <dbReference type="ARBA" id="ARBA00022801"/>
    </source>
</evidence>
<dbReference type="PROSITE" id="PS51371">
    <property type="entry name" value="CBS"/>
    <property type="match status" value="2"/>
</dbReference>
<feature type="transmembrane region" description="Helical" evidence="14">
    <location>
        <begin position="189"/>
        <end position="214"/>
    </location>
</feature>
<keyword evidence="8 14" id="KW-0378">Hydrolase</keyword>
<evidence type="ECO:0000256" key="10">
    <source>
        <dbReference type="ARBA" id="ARBA00022989"/>
    </source>
</evidence>
<feature type="transmembrane region" description="Helical" evidence="14">
    <location>
        <begin position="75"/>
        <end position="95"/>
    </location>
</feature>
<dbReference type="EMBL" id="DSYZ01000025">
    <property type="protein sequence ID" value="HGT82336.1"/>
    <property type="molecule type" value="Genomic_DNA"/>
</dbReference>
<comment type="caution">
    <text evidence="19">The sequence shown here is derived from an EMBL/GenBank/DDBJ whole genome shotgun (WGS) entry which is preliminary data.</text>
</comment>
<keyword evidence="9 14" id="KW-0862">Zinc</keyword>
<dbReference type="PANTHER" id="PTHR39188:SF3">
    <property type="entry name" value="STAGE IV SPORULATION PROTEIN FB"/>
    <property type="match status" value="1"/>
</dbReference>
<keyword evidence="12 17" id="KW-0129">CBS domain</keyword>
<feature type="transmembrane region" description="Helical" evidence="14">
    <location>
        <begin position="138"/>
        <end position="158"/>
    </location>
</feature>
<evidence type="ECO:0000256" key="1">
    <source>
        <dbReference type="ARBA" id="ARBA00004651"/>
    </source>
</evidence>
<keyword evidence="10 14" id="KW-1133">Transmembrane helix</keyword>
<evidence type="ECO:0000256" key="11">
    <source>
        <dbReference type="ARBA" id="ARBA00023049"/>
    </source>
</evidence>
<dbReference type="GO" id="GO:0008237">
    <property type="term" value="F:metallopeptidase activity"/>
    <property type="evidence" value="ECO:0007669"/>
    <property type="project" value="UniProtKB-UniRule"/>
</dbReference>
<comment type="subcellular location">
    <subcellularLocation>
        <location evidence="1 14">Cell membrane</location>
        <topology evidence="1 14">Multi-pass membrane protein</topology>
    </subcellularLocation>
</comment>
<evidence type="ECO:0000256" key="14">
    <source>
        <dbReference type="PIRNR" id="PIRNR006404"/>
    </source>
</evidence>
<evidence type="ECO:0000256" key="17">
    <source>
        <dbReference type="PROSITE-ProRule" id="PRU00703"/>
    </source>
</evidence>
<name>A0A7J3M054_ARCFL</name>
<sequence length="360" mass="40617">MRSSLRLAKIFGIDVRVHWSLFIILLLLFGYFYNSSKPFGFSELAEFERTFYSVLASVFVFIAVLLHELGHSVVAIRFGVRVREILLFIFGGVAMMEQIPKNPKQEFLISISGPLVSFFMAIVSLLFSYLTFGGLSTFFLISAYFNGVIAVFNLIPAFPMDGGRVLRSLLARRMSYVSATRISANVGKVIAVFMAVFGFFYNIWLLLIALFIYLGATEEEKIVTAESFLSRFRIKDVMTSNVLFVDPETTVAEVIELMFKHKHLGYPVVKDDKLVGIVTLTDLINADKNAKVEEIMSRNVVTLEPEQSAFDAFKLMGEKNIGRIPIVENGKLVGIVTRSDLMKFREIIELLEVSGWKRSS</sequence>
<evidence type="ECO:0000256" key="9">
    <source>
        <dbReference type="ARBA" id="ARBA00022833"/>
    </source>
</evidence>
<dbReference type="SMART" id="SM00116">
    <property type="entry name" value="CBS"/>
    <property type="match status" value="2"/>
</dbReference>
<evidence type="ECO:0000256" key="5">
    <source>
        <dbReference type="ARBA" id="ARBA00022692"/>
    </source>
</evidence>
<dbReference type="InterPro" id="IPR000644">
    <property type="entry name" value="CBS_dom"/>
</dbReference>
<gene>
    <name evidence="19" type="ORF">ENT52_01195</name>
</gene>
<feature type="binding site" evidence="16">
    <location>
        <position position="161"/>
    </location>
    <ligand>
        <name>Zn(2+)</name>
        <dbReference type="ChEBI" id="CHEBI:29105"/>
        <note>catalytic</note>
    </ligand>
</feature>
<protein>
    <recommendedName>
        <fullName evidence="14">Zinc metalloprotease</fullName>
    </recommendedName>
</protein>
<dbReference type="GO" id="GO:0005886">
    <property type="term" value="C:plasma membrane"/>
    <property type="evidence" value="ECO:0007669"/>
    <property type="project" value="UniProtKB-SubCell"/>
</dbReference>
<keyword evidence="7" id="KW-0677">Repeat</keyword>
<evidence type="ECO:0000256" key="4">
    <source>
        <dbReference type="ARBA" id="ARBA00022670"/>
    </source>
</evidence>
<keyword evidence="4 14" id="KW-0645">Protease</keyword>
<evidence type="ECO:0000313" key="19">
    <source>
        <dbReference type="EMBL" id="HGT82336.1"/>
    </source>
</evidence>
<comment type="similarity">
    <text evidence="2 14">Belongs to the peptidase M50B family.</text>
</comment>
<dbReference type="PIRSF" id="PIRSF006404">
    <property type="entry name" value="UCP006404_Pept_M50_CBS"/>
    <property type="match status" value="1"/>
</dbReference>
<feature type="binding site" evidence="16">
    <location>
        <position position="71"/>
    </location>
    <ligand>
        <name>Zn(2+)</name>
        <dbReference type="ChEBI" id="CHEBI:29105"/>
        <note>catalytic</note>
    </ligand>
</feature>
<dbReference type="GO" id="GO:0046872">
    <property type="term" value="F:metal ion binding"/>
    <property type="evidence" value="ECO:0007669"/>
    <property type="project" value="UniProtKB-UniRule"/>
</dbReference>
<dbReference type="CDD" id="cd06164">
    <property type="entry name" value="S2P-M50_SpoIVFB_CBS"/>
    <property type="match status" value="1"/>
</dbReference>
<keyword evidence="5 14" id="KW-0812">Transmembrane</keyword>
<feature type="domain" description="CBS" evidence="18">
    <location>
        <begin position="238"/>
        <end position="294"/>
    </location>
</feature>
<proteinExistence type="inferred from homology"/>
<evidence type="ECO:0000256" key="12">
    <source>
        <dbReference type="ARBA" id="ARBA00023122"/>
    </source>
</evidence>
<dbReference type="AlphaFoldDB" id="A0A7J3M054"/>
<organism evidence="19">
    <name type="scientific">Archaeoglobus fulgidus</name>
    <dbReference type="NCBI Taxonomy" id="2234"/>
    <lineage>
        <taxon>Archaea</taxon>
        <taxon>Methanobacteriati</taxon>
        <taxon>Methanobacteriota</taxon>
        <taxon>Archaeoglobi</taxon>
        <taxon>Archaeoglobales</taxon>
        <taxon>Archaeoglobaceae</taxon>
        <taxon>Archaeoglobus</taxon>
    </lineage>
</organism>
<dbReference type="GO" id="GO:0006508">
    <property type="term" value="P:proteolysis"/>
    <property type="evidence" value="ECO:0007669"/>
    <property type="project" value="UniProtKB-KW"/>
</dbReference>
<keyword evidence="6 14" id="KW-0479">Metal-binding</keyword>
<comment type="cofactor">
    <cofactor evidence="14 16">
        <name>Zn(2+)</name>
        <dbReference type="ChEBI" id="CHEBI:29105"/>
    </cofactor>
    <text evidence="14 16">Binds 1 zinc ion per subunit.</text>
</comment>
<evidence type="ECO:0000256" key="15">
    <source>
        <dbReference type="PIRSR" id="PIRSR006404-1"/>
    </source>
</evidence>
<evidence type="ECO:0000256" key="7">
    <source>
        <dbReference type="ARBA" id="ARBA00022737"/>
    </source>
</evidence>
<dbReference type="Gene3D" id="3.10.580.10">
    <property type="entry name" value="CBS-domain"/>
    <property type="match status" value="2"/>
</dbReference>
<dbReference type="InterPro" id="IPR008915">
    <property type="entry name" value="Peptidase_M50"/>
</dbReference>
<accession>A0A7J3M054</accession>
<feature type="active site" evidence="15">
    <location>
        <position position="68"/>
    </location>
</feature>
<keyword evidence="11 14" id="KW-0482">Metalloprotease</keyword>
<dbReference type="InterPro" id="IPR046342">
    <property type="entry name" value="CBS_dom_sf"/>
</dbReference>
<feature type="transmembrane region" description="Helical" evidence="14">
    <location>
        <begin position="50"/>
        <end position="69"/>
    </location>
</feature>
<evidence type="ECO:0000256" key="13">
    <source>
        <dbReference type="ARBA" id="ARBA00023136"/>
    </source>
</evidence>